<dbReference type="Gene3D" id="3.40.190.290">
    <property type="match status" value="1"/>
</dbReference>
<dbReference type="AlphaFoldDB" id="A0A7Y8KMB4"/>
<organism evidence="6 7">
    <name type="scientific">Pseudomonas salomonii</name>
    <dbReference type="NCBI Taxonomy" id="191391"/>
    <lineage>
        <taxon>Bacteria</taxon>
        <taxon>Pseudomonadati</taxon>
        <taxon>Pseudomonadota</taxon>
        <taxon>Gammaproteobacteria</taxon>
        <taxon>Pseudomonadales</taxon>
        <taxon>Pseudomonadaceae</taxon>
        <taxon>Pseudomonas</taxon>
    </lineage>
</organism>
<evidence type="ECO:0000256" key="4">
    <source>
        <dbReference type="ARBA" id="ARBA00023163"/>
    </source>
</evidence>
<evidence type="ECO:0000256" key="1">
    <source>
        <dbReference type="ARBA" id="ARBA00009437"/>
    </source>
</evidence>
<keyword evidence="4" id="KW-0804">Transcription</keyword>
<protein>
    <submittedName>
        <fullName evidence="6">LysR family transcriptional regulator</fullName>
    </submittedName>
</protein>
<proteinExistence type="inferred from homology"/>
<dbReference type="PANTHER" id="PTHR30537">
    <property type="entry name" value="HTH-TYPE TRANSCRIPTIONAL REGULATOR"/>
    <property type="match status" value="1"/>
</dbReference>
<dbReference type="Pfam" id="PF03466">
    <property type="entry name" value="LysR_substrate"/>
    <property type="match status" value="1"/>
</dbReference>
<dbReference type="InterPro" id="IPR036390">
    <property type="entry name" value="WH_DNA-bd_sf"/>
</dbReference>
<dbReference type="Proteomes" id="UP000561369">
    <property type="component" value="Unassembled WGS sequence"/>
</dbReference>
<evidence type="ECO:0000256" key="2">
    <source>
        <dbReference type="ARBA" id="ARBA00023015"/>
    </source>
</evidence>
<dbReference type="RefSeq" id="WP_017530095.1">
    <property type="nucleotide sequence ID" value="NZ_JACAQV010000006.1"/>
</dbReference>
<dbReference type="GO" id="GO:0043565">
    <property type="term" value="F:sequence-specific DNA binding"/>
    <property type="evidence" value="ECO:0007669"/>
    <property type="project" value="TreeGrafter"/>
</dbReference>
<dbReference type="Gene3D" id="1.10.10.10">
    <property type="entry name" value="Winged helix-like DNA-binding domain superfamily/Winged helix DNA-binding domain"/>
    <property type="match status" value="1"/>
</dbReference>
<dbReference type="InterPro" id="IPR036388">
    <property type="entry name" value="WH-like_DNA-bd_sf"/>
</dbReference>
<evidence type="ECO:0000313" key="7">
    <source>
        <dbReference type="Proteomes" id="UP000561369"/>
    </source>
</evidence>
<evidence type="ECO:0000256" key="3">
    <source>
        <dbReference type="ARBA" id="ARBA00023125"/>
    </source>
</evidence>
<feature type="domain" description="HTH lysR-type" evidence="5">
    <location>
        <begin position="2"/>
        <end position="59"/>
    </location>
</feature>
<evidence type="ECO:0000259" key="5">
    <source>
        <dbReference type="PROSITE" id="PS50931"/>
    </source>
</evidence>
<dbReference type="PROSITE" id="PS50931">
    <property type="entry name" value="HTH_LYSR"/>
    <property type="match status" value="1"/>
</dbReference>
<comment type="similarity">
    <text evidence="1">Belongs to the LysR transcriptional regulatory family.</text>
</comment>
<dbReference type="InterPro" id="IPR000847">
    <property type="entry name" value="LysR_HTH_N"/>
</dbReference>
<dbReference type="SUPFAM" id="SSF53850">
    <property type="entry name" value="Periplasmic binding protein-like II"/>
    <property type="match status" value="1"/>
</dbReference>
<dbReference type="GO" id="GO:0006351">
    <property type="term" value="P:DNA-templated transcription"/>
    <property type="evidence" value="ECO:0007669"/>
    <property type="project" value="TreeGrafter"/>
</dbReference>
<dbReference type="InterPro" id="IPR058163">
    <property type="entry name" value="LysR-type_TF_proteobact-type"/>
</dbReference>
<dbReference type="FunFam" id="1.10.10.10:FF:000001">
    <property type="entry name" value="LysR family transcriptional regulator"/>
    <property type="match status" value="1"/>
</dbReference>
<accession>A0A7Y8KMB4</accession>
<dbReference type="InterPro" id="IPR005119">
    <property type="entry name" value="LysR_subst-bd"/>
</dbReference>
<dbReference type="CDD" id="cd08422">
    <property type="entry name" value="PBP2_CrgA_like"/>
    <property type="match status" value="1"/>
</dbReference>
<gene>
    <name evidence="6" type="ORF">HX810_05375</name>
</gene>
<name>A0A7Y8KMB4_9PSED</name>
<comment type="caution">
    <text evidence="6">The sequence shown here is derived from an EMBL/GenBank/DDBJ whole genome shotgun (WGS) entry which is preliminary data.</text>
</comment>
<dbReference type="GO" id="GO:0003700">
    <property type="term" value="F:DNA-binding transcription factor activity"/>
    <property type="evidence" value="ECO:0007669"/>
    <property type="project" value="InterPro"/>
</dbReference>
<keyword evidence="3" id="KW-0238">DNA-binding</keyword>
<keyword evidence="2" id="KW-0805">Transcription regulation</keyword>
<reference evidence="6 7" key="1">
    <citation type="submission" date="2020-04" db="EMBL/GenBank/DDBJ databases">
        <title>Molecular characterization of pseudomonads from Agaricus bisporus reveal novel blotch 2 pathogens in Western Europe.</title>
        <authorList>
            <person name="Taparia T."/>
            <person name="Krijger M."/>
            <person name="Haynes E."/>
            <person name="Elpinstone J.G."/>
            <person name="Noble R."/>
            <person name="Van Der Wolf J."/>
        </authorList>
    </citation>
    <scope>NUCLEOTIDE SEQUENCE [LARGE SCALE GENOMIC DNA]</scope>
    <source>
        <strain evidence="6 7">IPO3765</strain>
    </source>
</reference>
<evidence type="ECO:0000313" key="6">
    <source>
        <dbReference type="EMBL" id="NWF07105.1"/>
    </source>
</evidence>
<dbReference type="EMBL" id="JACAQV010000006">
    <property type="protein sequence ID" value="NWF07105.1"/>
    <property type="molecule type" value="Genomic_DNA"/>
</dbReference>
<sequence>MVDLNNMAMFVQIVDAGSFADAARRIGVPPNTLSRRITQLEESLEVRLLHRSTRNLALTAAGQSLYERCAPQLIDLLEVGRHFQDGNREPIGKVRVAAPADFFEVFLMSWVKDFLTQHPKVQLDFVLSDNRSDLIAEGIDVAVRVGTLPDSSLVARKIGTIRQVLAASPEYLQTHGVPREVEELADHACICSSLTAIRKTWQLVGSMGPVQIGITGQFHANTARAQMKSTLAGIGICLLPEPILRDCLATGQLVRVLPQFESPSSDVSLVYTSRRQIPSAVTAFVEHASAHLQTSSLNR</sequence>
<dbReference type="SUPFAM" id="SSF46785">
    <property type="entry name" value="Winged helix' DNA-binding domain"/>
    <property type="match status" value="1"/>
</dbReference>
<dbReference type="PANTHER" id="PTHR30537:SF5">
    <property type="entry name" value="HTH-TYPE TRANSCRIPTIONAL ACTIVATOR TTDR-RELATED"/>
    <property type="match status" value="1"/>
</dbReference>
<dbReference type="Pfam" id="PF00126">
    <property type="entry name" value="HTH_1"/>
    <property type="match status" value="1"/>
</dbReference>